<keyword evidence="1" id="KW-0812">Transmembrane</keyword>
<reference evidence="2 3" key="1">
    <citation type="journal article" date="2018" name="Sci. Rep.">
        <title>Genomic signatures of local adaptation to the degree of environmental predictability in rotifers.</title>
        <authorList>
            <person name="Franch-Gras L."/>
            <person name="Hahn C."/>
            <person name="Garcia-Roger E.M."/>
            <person name="Carmona M.J."/>
            <person name="Serra M."/>
            <person name="Gomez A."/>
        </authorList>
    </citation>
    <scope>NUCLEOTIDE SEQUENCE [LARGE SCALE GENOMIC DNA]</scope>
    <source>
        <strain evidence="2">HYR1</strain>
    </source>
</reference>
<evidence type="ECO:0000256" key="1">
    <source>
        <dbReference type="SAM" id="Phobius"/>
    </source>
</evidence>
<gene>
    <name evidence="2" type="ORF">BpHYR1_042052</name>
</gene>
<proteinExistence type="predicted"/>
<feature type="transmembrane region" description="Helical" evidence="1">
    <location>
        <begin position="63"/>
        <end position="83"/>
    </location>
</feature>
<dbReference type="Proteomes" id="UP000276133">
    <property type="component" value="Unassembled WGS sequence"/>
</dbReference>
<sequence length="85" mass="9449">MSNVVTLNTTADGNCCIIRFQLQLAESKIYRKILKLALAIGLDSNFEEIVENSSSIGVFGRSINLFAISLFLMRAIFVYKIGLCK</sequence>
<dbReference type="AlphaFoldDB" id="A0A3M7P2B8"/>
<evidence type="ECO:0000313" key="2">
    <source>
        <dbReference type="EMBL" id="RMZ93221.1"/>
    </source>
</evidence>
<keyword evidence="1" id="KW-1133">Transmembrane helix</keyword>
<protein>
    <submittedName>
        <fullName evidence="2">Uncharacterized protein</fullName>
    </submittedName>
</protein>
<evidence type="ECO:0000313" key="3">
    <source>
        <dbReference type="Proteomes" id="UP000276133"/>
    </source>
</evidence>
<name>A0A3M7P2B8_BRAPC</name>
<keyword evidence="3" id="KW-1185">Reference proteome</keyword>
<keyword evidence="1" id="KW-0472">Membrane</keyword>
<accession>A0A3M7P2B8</accession>
<organism evidence="2 3">
    <name type="scientific">Brachionus plicatilis</name>
    <name type="common">Marine rotifer</name>
    <name type="synonym">Brachionus muelleri</name>
    <dbReference type="NCBI Taxonomy" id="10195"/>
    <lineage>
        <taxon>Eukaryota</taxon>
        <taxon>Metazoa</taxon>
        <taxon>Spiralia</taxon>
        <taxon>Gnathifera</taxon>
        <taxon>Rotifera</taxon>
        <taxon>Eurotatoria</taxon>
        <taxon>Monogononta</taxon>
        <taxon>Pseudotrocha</taxon>
        <taxon>Ploima</taxon>
        <taxon>Brachionidae</taxon>
        <taxon>Brachionus</taxon>
    </lineage>
</organism>
<comment type="caution">
    <text evidence="2">The sequence shown here is derived from an EMBL/GenBank/DDBJ whole genome shotgun (WGS) entry which is preliminary data.</text>
</comment>
<dbReference type="EMBL" id="REGN01013990">
    <property type="protein sequence ID" value="RMZ93221.1"/>
    <property type="molecule type" value="Genomic_DNA"/>
</dbReference>